<protein>
    <recommendedName>
        <fullName evidence="4">Transmembrane protein</fullName>
    </recommendedName>
</protein>
<dbReference type="PANTHER" id="PTHR33344">
    <property type="entry name" value="OS02G0761600 PROTEIN"/>
    <property type="match status" value="1"/>
</dbReference>
<organism evidence="2 3">
    <name type="scientific">Liquidambar formosana</name>
    <name type="common">Formosan gum</name>
    <dbReference type="NCBI Taxonomy" id="63359"/>
    <lineage>
        <taxon>Eukaryota</taxon>
        <taxon>Viridiplantae</taxon>
        <taxon>Streptophyta</taxon>
        <taxon>Embryophyta</taxon>
        <taxon>Tracheophyta</taxon>
        <taxon>Spermatophyta</taxon>
        <taxon>Magnoliopsida</taxon>
        <taxon>eudicotyledons</taxon>
        <taxon>Gunneridae</taxon>
        <taxon>Pentapetalae</taxon>
        <taxon>Saxifragales</taxon>
        <taxon>Altingiaceae</taxon>
        <taxon>Liquidambar</taxon>
    </lineage>
</organism>
<gene>
    <name evidence="2" type="ORF">L1049_017122</name>
</gene>
<comment type="caution">
    <text evidence="2">The sequence shown here is derived from an EMBL/GenBank/DDBJ whole genome shotgun (WGS) entry which is preliminary data.</text>
</comment>
<dbReference type="PANTHER" id="PTHR33344:SF7">
    <property type="entry name" value="TRANSMEMBRANE PROTEIN"/>
    <property type="match status" value="1"/>
</dbReference>
<dbReference type="EMBL" id="JBBPBK010000003">
    <property type="protein sequence ID" value="KAK9288661.1"/>
    <property type="molecule type" value="Genomic_DNA"/>
</dbReference>
<evidence type="ECO:0008006" key="4">
    <source>
        <dbReference type="Google" id="ProtNLM"/>
    </source>
</evidence>
<evidence type="ECO:0000313" key="2">
    <source>
        <dbReference type="EMBL" id="KAK9288661.1"/>
    </source>
</evidence>
<keyword evidence="1" id="KW-0812">Transmembrane</keyword>
<dbReference type="Proteomes" id="UP001415857">
    <property type="component" value="Unassembled WGS sequence"/>
</dbReference>
<dbReference type="AlphaFoldDB" id="A0AAP0S6W2"/>
<evidence type="ECO:0000313" key="3">
    <source>
        <dbReference type="Proteomes" id="UP001415857"/>
    </source>
</evidence>
<evidence type="ECO:0000256" key="1">
    <source>
        <dbReference type="SAM" id="Phobius"/>
    </source>
</evidence>
<keyword evidence="1" id="KW-0472">Membrane</keyword>
<feature type="transmembrane region" description="Helical" evidence="1">
    <location>
        <begin position="16"/>
        <end position="36"/>
    </location>
</feature>
<keyword evidence="1" id="KW-1133">Transmembrane helix</keyword>
<accession>A0AAP0S6W2</accession>
<name>A0AAP0S6W2_LIQFO</name>
<keyword evidence="3" id="KW-1185">Reference proteome</keyword>
<proteinExistence type="predicted"/>
<sequence length="148" mass="17421">MEVQQSWKMRFSFRNATIVVCFMNLFIVILFLEGFLSSSSARKFSAVHPNSVQLRYIKESEEMRRAMEPLELIKRVREIEQESYAEPEIVQQKDTKQTAAVDLSKRLKDFHSFSDAASLKALEEWRKRKMDRARQRELEKNGTVTSQV</sequence>
<reference evidence="2 3" key="1">
    <citation type="journal article" date="2024" name="Plant J.">
        <title>Genome sequences and population genomics reveal climatic adaptation and genomic divergence between two closely related sweetgum species.</title>
        <authorList>
            <person name="Xu W.Q."/>
            <person name="Ren C.Q."/>
            <person name="Zhang X.Y."/>
            <person name="Comes H.P."/>
            <person name="Liu X.H."/>
            <person name="Li Y.G."/>
            <person name="Kettle C.J."/>
            <person name="Jalonen R."/>
            <person name="Gaisberger H."/>
            <person name="Ma Y.Z."/>
            <person name="Qiu Y.X."/>
        </authorList>
    </citation>
    <scope>NUCLEOTIDE SEQUENCE [LARGE SCALE GENOMIC DNA]</scope>
    <source>
        <strain evidence="2">Hangzhou</strain>
    </source>
</reference>